<evidence type="ECO:0000259" key="2">
    <source>
        <dbReference type="PROSITE" id="PS50853"/>
    </source>
</evidence>
<comment type="caution">
    <text evidence="3">The sequence shown here is derived from an EMBL/GenBank/DDBJ whole genome shotgun (WGS) entry which is preliminary data.</text>
</comment>
<dbReference type="PROSITE" id="PS50853">
    <property type="entry name" value="FN3"/>
    <property type="match status" value="2"/>
</dbReference>
<dbReference type="InterPro" id="IPR036116">
    <property type="entry name" value="FN3_sf"/>
</dbReference>
<dbReference type="PANTHER" id="PTHR13817">
    <property type="entry name" value="TITIN"/>
    <property type="match status" value="1"/>
</dbReference>
<feature type="domain" description="Fibronectin type-III" evidence="2">
    <location>
        <begin position="589"/>
        <end position="684"/>
    </location>
</feature>
<proteinExistence type="predicted"/>
<dbReference type="Pfam" id="PF00041">
    <property type="entry name" value="fn3"/>
    <property type="match status" value="1"/>
</dbReference>
<evidence type="ECO:0000256" key="1">
    <source>
        <dbReference type="ARBA" id="ARBA00022737"/>
    </source>
</evidence>
<feature type="domain" description="Fibronectin type-III" evidence="2">
    <location>
        <begin position="775"/>
        <end position="868"/>
    </location>
</feature>
<name>W1Y824_9ZZZZ</name>
<dbReference type="EMBL" id="AZMM01007278">
    <property type="protein sequence ID" value="ETJ38677.1"/>
    <property type="molecule type" value="Genomic_DNA"/>
</dbReference>
<keyword evidence="1" id="KW-0677">Repeat</keyword>
<dbReference type="InterPro" id="IPR050964">
    <property type="entry name" value="Striated_Muscle_Regulatory"/>
</dbReference>
<organism evidence="3">
    <name type="scientific">human gut metagenome</name>
    <dbReference type="NCBI Taxonomy" id="408170"/>
    <lineage>
        <taxon>unclassified sequences</taxon>
        <taxon>metagenomes</taxon>
        <taxon>organismal metagenomes</taxon>
    </lineage>
</organism>
<dbReference type="PANTHER" id="PTHR13817:SF166">
    <property type="entry name" value="NEURONAL IGCAM-RELATED"/>
    <property type="match status" value="1"/>
</dbReference>
<evidence type="ECO:0000313" key="3">
    <source>
        <dbReference type="EMBL" id="ETJ38677.1"/>
    </source>
</evidence>
<dbReference type="SUPFAM" id="SSF49265">
    <property type="entry name" value="Fibronectin type III"/>
    <property type="match status" value="2"/>
</dbReference>
<dbReference type="Gene3D" id="2.60.40.10">
    <property type="entry name" value="Immunoglobulins"/>
    <property type="match status" value="3"/>
</dbReference>
<accession>W1Y824</accession>
<reference evidence="3" key="1">
    <citation type="submission" date="2013-12" db="EMBL/GenBank/DDBJ databases">
        <title>A Varibaculum cambriense genome reconstructed from a premature infant gut community with otherwise low bacterial novelty that shifts toward anaerobic metabolism during the third week of life.</title>
        <authorList>
            <person name="Brown C.T."/>
            <person name="Sharon I."/>
            <person name="Thomas B.C."/>
            <person name="Castelle C.J."/>
            <person name="Morowitz M.J."/>
            <person name="Banfield J.F."/>
        </authorList>
    </citation>
    <scope>NUCLEOTIDE SEQUENCE</scope>
</reference>
<protein>
    <recommendedName>
        <fullName evidence="2">Fibronectin type-III domain-containing protein</fullName>
    </recommendedName>
</protein>
<dbReference type="InterPro" id="IPR003961">
    <property type="entry name" value="FN3_dom"/>
</dbReference>
<dbReference type="AlphaFoldDB" id="W1Y824"/>
<dbReference type="InterPro" id="IPR013783">
    <property type="entry name" value="Ig-like_fold"/>
</dbReference>
<gene>
    <name evidence="3" type="ORF">Q604_UNBC07278G0001</name>
</gene>
<dbReference type="SMART" id="SM00060">
    <property type="entry name" value="FN3"/>
    <property type="match status" value="3"/>
</dbReference>
<sequence length="868" mass="95654">MKIKTIKQNLSLLLSCVLILTNVANTYALSSIRADKNINITTRETSQANVVYLKNGEGSLTLGNGTVNNPYQNIRTALKNIKNGQTLKLVGTVSYTKYEVDNEKAPLPLIIDKNITIEGSSGKLPTDVDADGLVIRAPIQLGANVTFKNIKLQLVPQVVLGAGGRQNILGAQSPMAATIFAAGNTLTLDNVNTKVGTNSLQDKDRPYISGGTYKNNGTLGKKSVINIINPNSQTKFAAIYAGDYWNDRNIDVEINLNSSVLNNKIYTGGFSKKLTGNVSVRLGDKSNIYSFDKTNHSGNLNVTVDKDSYMDNLDINGIDELTLDENAKVILKKGSDLNIKNINIKKDSVLDLRKGNNLNLKGNLNGANNVNNAGCVLIASTQTLNISNEVIGITKLNHLNTIYSQVVANNHQYVKANKSSNGDFVLDNIVHRGYILEKNISGNNKIWTVVKGNNIFKDFIWGSEYNEIIKPSKYKDYDISLSFINDKGANYIPYNQDWDDFEFTLKKADGTILDEYSALDDMDICFIVNYLSGEITLNILNENYEGTVRLSVKNKVANKSAIKDIIISKEKIVEPKPEIPNKPEEKPNKVSGIKATSNSYNSIKLTWNKVENADGYSVYTSTSKDGKYTLNSSIKGNSTASKVISGLNTNTTYYYKVRAYKMIDDKKTYGSYSSIVSVKPVLSNTVATAQAVSYNSSKVNWSAVNGANGYAVYRSTSKDGKYTLRKTITSKNTIEFADTGLDTNTTYYYKVRPYRMIEDKKEYGSYSEIVCAKPVLSKTTITVSSTSKKATIKWNKVLGASGYKVYSATSSDGTYSLKKTITSINTLSYTNTNLVSGKTYYYKVRAYRNVNGNVVYGPYSVVKSQKIK</sequence>
<dbReference type="CDD" id="cd00063">
    <property type="entry name" value="FN3"/>
    <property type="match status" value="2"/>
</dbReference>